<keyword evidence="3" id="KW-0233">DNA recombination</keyword>
<dbReference type="EMBL" id="JACHFQ010000003">
    <property type="protein sequence ID" value="MBB5225698.1"/>
    <property type="molecule type" value="Genomic_DNA"/>
</dbReference>
<keyword evidence="6" id="KW-1185">Reference proteome</keyword>
<name>A0A7W8G8A0_9SPIR</name>
<evidence type="ECO:0000313" key="5">
    <source>
        <dbReference type="EMBL" id="MBB5225698.1"/>
    </source>
</evidence>
<evidence type="ECO:0000259" key="4">
    <source>
        <dbReference type="PROSITE" id="PS51898"/>
    </source>
</evidence>
<dbReference type="InterPro" id="IPR050090">
    <property type="entry name" value="Tyrosine_recombinase_XerCD"/>
</dbReference>
<dbReference type="RefSeq" id="WP_184658233.1">
    <property type="nucleotide sequence ID" value="NZ_CP031518.1"/>
</dbReference>
<dbReference type="Gene3D" id="1.10.443.10">
    <property type="entry name" value="Intergrase catalytic core"/>
    <property type="match status" value="1"/>
</dbReference>
<evidence type="ECO:0000313" key="6">
    <source>
        <dbReference type="Proteomes" id="UP000518887"/>
    </source>
</evidence>
<dbReference type="SUPFAM" id="SSF56349">
    <property type="entry name" value="DNA breaking-rejoining enzymes"/>
    <property type="match status" value="1"/>
</dbReference>
<dbReference type="PANTHER" id="PTHR30349:SF41">
    <property type="entry name" value="INTEGRASE_RECOMBINASE PROTEIN MJ0367-RELATED"/>
    <property type="match status" value="1"/>
</dbReference>
<feature type="domain" description="Tyr recombinase" evidence="4">
    <location>
        <begin position="105"/>
        <end position="299"/>
    </location>
</feature>
<dbReference type="PANTHER" id="PTHR30349">
    <property type="entry name" value="PHAGE INTEGRASE-RELATED"/>
    <property type="match status" value="1"/>
</dbReference>
<dbReference type="GO" id="GO:0015074">
    <property type="term" value="P:DNA integration"/>
    <property type="evidence" value="ECO:0007669"/>
    <property type="project" value="InterPro"/>
</dbReference>
<dbReference type="PROSITE" id="PS51898">
    <property type="entry name" value="TYR_RECOMBINASE"/>
    <property type="match status" value="1"/>
</dbReference>
<comment type="similarity">
    <text evidence="1">Belongs to the 'phage' integrase family.</text>
</comment>
<comment type="caution">
    <text evidence="5">The sequence shown here is derived from an EMBL/GenBank/DDBJ whole genome shotgun (WGS) entry which is preliminary data.</text>
</comment>
<evidence type="ECO:0000256" key="2">
    <source>
        <dbReference type="ARBA" id="ARBA00023125"/>
    </source>
</evidence>
<accession>A0A7W8G8A0</accession>
<dbReference type="AlphaFoldDB" id="A0A7W8G8A0"/>
<dbReference type="GO" id="GO:0006310">
    <property type="term" value="P:DNA recombination"/>
    <property type="evidence" value="ECO:0007669"/>
    <property type="project" value="UniProtKB-KW"/>
</dbReference>
<dbReference type="InterPro" id="IPR002104">
    <property type="entry name" value="Integrase_catalytic"/>
</dbReference>
<reference evidence="5 6" key="1">
    <citation type="submission" date="2020-08" db="EMBL/GenBank/DDBJ databases">
        <title>Genomic Encyclopedia of Type Strains, Phase IV (KMG-IV): sequencing the most valuable type-strain genomes for metagenomic binning, comparative biology and taxonomic classification.</title>
        <authorList>
            <person name="Goeker M."/>
        </authorList>
    </citation>
    <scope>NUCLEOTIDE SEQUENCE [LARGE SCALE GENOMIC DNA]</scope>
    <source>
        <strain evidence="5 6">DSM 103462</strain>
    </source>
</reference>
<dbReference type="Proteomes" id="UP000518887">
    <property type="component" value="Unassembled WGS sequence"/>
</dbReference>
<protein>
    <submittedName>
        <fullName evidence="5">Integrase</fullName>
    </submittedName>
</protein>
<dbReference type="InterPro" id="IPR011010">
    <property type="entry name" value="DNA_brk_join_enz"/>
</dbReference>
<evidence type="ECO:0000256" key="1">
    <source>
        <dbReference type="ARBA" id="ARBA00008857"/>
    </source>
</evidence>
<gene>
    <name evidence="5" type="ORF">HNP76_001055</name>
</gene>
<proteinExistence type="inferred from homology"/>
<sequence length="314" mass="36968">MKNTIFSSSLGYLFEGFIRQKQNEGFSYEEQISRLKNFDKYCLKKNITADSITKENLRDYLTIKETESKNSFYARFCLIRQFLIYMNARGIHVSIPNISISKSKPVPFLMTDEQVEAFISSVDKNPPKRNFNYSVFFRLLCTTGLRVNEALKLRINDYDEINKSLTVIHAKGNKDRIIYLADDMNQLLRTYLNSRKRRSPFIFYGNDINKPHTYGVVSKTFRKRWMQTKFYTNTGKNPTVHSLRHYFVIKRINLWASEGISINSMILYLSKHLGHASPNETYYYYHLIKDSLKIMSTKDVTGKKIMEGIKYEEE</sequence>
<dbReference type="Pfam" id="PF00589">
    <property type="entry name" value="Phage_integrase"/>
    <property type="match status" value="1"/>
</dbReference>
<dbReference type="GO" id="GO:0003677">
    <property type="term" value="F:DNA binding"/>
    <property type="evidence" value="ECO:0007669"/>
    <property type="project" value="UniProtKB-KW"/>
</dbReference>
<keyword evidence="2" id="KW-0238">DNA-binding</keyword>
<evidence type="ECO:0000256" key="3">
    <source>
        <dbReference type="ARBA" id="ARBA00023172"/>
    </source>
</evidence>
<dbReference type="InterPro" id="IPR013762">
    <property type="entry name" value="Integrase-like_cat_sf"/>
</dbReference>
<organism evidence="5 6">
    <name type="scientific">Treponema ruminis</name>
    <dbReference type="NCBI Taxonomy" id="744515"/>
    <lineage>
        <taxon>Bacteria</taxon>
        <taxon>Pseudomonadati</taxon>
        <taxon>Spirochaetota</taxon>
        <taxon>Spirochaetia</taxon>
        <taxon>Spirochaetales</taxon>
        <taxon>Treponemataceae</taxon>
        <taxon>Treponema</taxon>
    </lineage>
</organism>